<evidence type="ECO:0000256" key="4">
    <source>
        <dbReference type="ARBA" id="ARBA00022807"/>
    </source>
</evidence>
<reference evidence="8 9" key="3">
    <citation type="journal article" date="2013" name="Genome Biol.">
        <title>Assembly of a phased diploid Candida albicans genome facilitates allele-specific measurements and provides a simple model for repeat and indel structure.</title>
        <authorList>
            <person name="Muzzey D."/>
            <person name="Schwartz K."/>
            <person name="Weissman J.S."/>
            <person name="Sherlock G."/>
        </authorList>
    </citation>
    <scope>NUCLEOTIDE SEQUENCE [LARGE SCALE GENOMIC DNA]</scope>
    <source>
        <strain evidence="9">SC5314 / ATCC MYA-2876</strain>
    </source>
</reference>
<evidence type="ECO:0000256" key="5">
    <source>
        <dbReference type="SAM" id="MobiDB-lite"/>
    </source>
</evidence>
<dbReference type="AlphaFoldDB" id="A0A1D8PIW0"/>
<keyword evidence="3" id="KW-0378">Hydrolase</keyword>
<dbReference type="SUPFAM" id="SSF54001">
    <property type="entry name" value="Cysteine proteinases"/>
    <property type="match status" value="1"/>
</dbReference>
<evidence type="ECO:0000256" key="1">
    <source>
        <dbReference type="ARBA" id="ARBA00005234"/>
    </source>
</evidence>
<dbReference type="eggNOG" id="KOG0779">
    <property type="taxonomic scope" value="Eukaryota"/>
</dbReference>
<dbReference type="OrthoDB" id="442460at2759"/>
<feature type="domain" description="Ubiquitin-like protease family profile" evidence="6">
    <location>
        <begin position="380"/>
        <end position="577"/>
    </location>
</feature>
<proteinExistence type="inferred from homology"/>
<evidence type="ECO:0000256" key="2">
    <source>
        <dbReference type="ARBA" id="ARBA00022670"/>
    </source>
</evidence>
<dbReference type="InterPro" id="IPR038765">
    <property type="entry name" value="Papain-like_cys_pep_sf"/>
</dbReference>
<feature type="compositionally biased region" description="Basic residues" evidence="5">
    <location>
        <begin position="843"/>
        <end position="853"/>
    </location>
</feature>
<dbReference type="KEGG" id="cal:CAALFM_C300280CA"/>
<comment type="similarity">
    <text evidence="1">Belongs to the peptidase C48 family.</text>
</comment>
<dbReference type="RefSeq" id="XP_717813.2">
    <property type="nucleotide sequence ID" value="XM_712720.2"/>
</dbReference>
<dbReference type="GO" id="GO:0016926">
    <property type="term" value="P:protein desumoylation"/>
    <property type="evidence" value="ECO:0000314"/>
    <property type="project" value="CGD"/>
</dbReference>
<dbReference type="GeneID" id="3640526"/>
<reference evidence="8 9" key="2">
    <citation type="journal article" date="2007" name="Genome Biol.">
        <title>Assembly of the Candida albicans genome into sixteen supercontigs aligned on the eight chromosomes.</title>
        <authorList>
            <person name="van het Hoog M."/>
            <person name="Rast T.J."/>
            <person name="Martchenko M."/>
            <person name="Grindle S."/>
            <person name="Dignard D."/>
            <person name="Hogues H."/>
            <person name="Cuomo C."/>
            <person name="Berriman M."/>
            <person name="Scherer S."/>
            <person name="Magee B.B."/>
            <person name="Whiteway M."/>
            <person name="Chibana H."/>
            <person name="Nantel A."/>
            <person name="Magee P.T."/>
        </authorList>
    </citation>
    <scope>GENOME REANNOTATION</scope>
    <source>
        <strain evidence="9">SC5314 / ATCC MYA-2876</strain>
    </source>
</reference>
<dbReference type="PANTHER" id="PTHR46915:SF2">
    <property type="entry name" value="UBIQUITIN-LIKE PROTEASE 4"/>
    <property type="match status" value="1"/>
</dbReference>
<dbReference type="PANTHER" id="PTHR46915">
    <property type="entry name" value="UBIQUITIN-LIKE PROTEASE 4-RELATED"/>
    <property type="match status" value="1"/>
</dbReference>
<gene>
    <name evidence="7 8" type="primary">ULP3</name>
    <name evidence="8" type="ordered locus">CAALFM_C300280CA</name>
    <name evidence="7" type="ordered locus">orf19.12896</name>
</gene>
<feature type="compositionally biased region" description="Polar residues" evidence="5">
    <location>
        <begin position="658"/>
        <end position="670"/>
    </location>
</feature>
<dbReference type="STRING" id="237561.A0A1D8PIW0"/>
<reference evidence="8 9" key="1">
    <citation type="journal article" date="2004" name="Proc. Natl. Acad. Sci. U.S.A.">
        <title>The diploid genome sequence of Candida albicans.</title>
        <authorList>
            <person name="Jones T."/>
            <person name="Federspiel N.A."/>
            <person name="Chibana H."/>
            <person name="Dungan J."/>
            <person name="Kalman S."/>
            <person name="Magee B.B."/>
            <person name="Newport G."/>
            <person name="Thorstenson Y.R."/>
            <person name="Agabian N."/>
            <person name="Magee P.T."/>
            <person name="Davis R.W."/>
            <person name="Scherer S."/>
        </authorList>
    </citation>
    <scope>NUCLEOTIDE SEQUENCE [LARGE SCALE GENOMIC DNA]</scope>
    <source>
        <strain evidence="9">SC5314 / ATCC MYA-2876</strain>
    </source>
</reference>
<dbReference type="InterPro" id="IPR003653">
    <property type="entry name" value="Peptidase_C48_C"/>
</dbReference>
<dbReference type="CGD" id="CAL0000178946">
    <property type="gene designation" value="ULP3"/>
</dbReference>
<feature type="compositionally biased region" description="Basic and acidic residues" evidence="5">
    <location>
        <begin position="813"/>
        <end position="842"/>
    </location>
</feature>
<dbReference type="Proteomes" id="UP000000559">
    <property type="component" value="Chromosome 3"/>
</dbReference>
<feature type="region of interest" description="Disordered" evidence="5">
    <location>
        <begin position="650"/>
        <end position="670"/>
    </location>
</feature>
<accession>A0A1D8PIW0</accession>
<dbReference type="SMR" id="A0A1D8PIW0"/>
<dbReference type="OMA" id="HHWYCCI"/>
<dbReference type="Gene3D" id="3.40.395.10">
    <property type="entry name" value="Adenoviral Proteinase, Chain A"/>
    <property type="match status" value="1"/>
</dbReference>
<dbReference type="Pfam" id="PF02902">
    <property type="entry name" value="Peptidase_C48"/>
    <property type="match status" value="1"/>
</dbReference>
<name>A0A1D8PIW0_CANAL</name>
<feature type="region of interest" description="Disordered" evidence="5">
    <location>
        <begin position="802"/>
        <end position="854"/>
    </location>
</feature>
<keyword evidence="9" id="KW-1185">Reference proteome</keyword>
<keyword evidence="2 8" id="KW-0645">Protease</keyword>
<protein>
    <submittedName>
        <fullName evidence="8">SUMO protease</fullName>
    </submittedName>
</protein>
<dbReference type="EMBL" id="CP017625">
    <property type="protein sequence ID" value="AOW28078.1"/>
    <property type="molecule type" value="Genomic_DNA"/>
</dbReference>
<dbReference type="VEuPathDB" id="FungiDB:C3_00280C_A"/>
<sequence length="874" mass="101323">MTFVNNIFFLVPSQRSTEFKTHIAYTKKKNLKCSHNPTIVYKQEPFFCKTSVYMSSLKDKEYPSLKRKGLSIGSGSYKPVNTLGAAPRNELPNSNNVSEETFLSNITMKESYAPGNDPSFSLERAKERRHRLNGLSQSLKTNHSPVDVTEFQITDCFGSSVNVSAKDLRDEPAVSINLKSFHKVGGAYYRSMSRRQHLLNISKNGDYICIFESDYPKSNFLINIDTQLKSLSFAPEALVMELNEGHETIIASHYGRDNEVREYFQNNPTTKVDPSKTLSGTALHRLEKTVQLDNDNDNDLDATERSVSRTRPIRVRTRQASKAFWSSVAEENKEDPLDIVKITDDSPIESVFVEDDYIPYEKPAPFEPDLQYTFPDNKIFRITAKDFATLYNNDWINDAVMDFCIRYDIEEAINQGVVNREDVYAFNSFFYTKLTSGKTEDYYNKVKRWVHKIDLMSFSHIIMPINEKHHWYCCIIRGLPTLLEMIKSQKEKSNNADSPDSEEMFKRWGVEIFVFDSLGLRRDNVKKPLKAFLIDYCKDKYNYDVNTDQIRVTAAKVPRQNNYNDCGLHVIYNVKKWLLNIEACESFWRKWQRGAARTIFLADERNKMRRYWIETLLKLHSEQAPAIKRSSHANEEEDDDDIVEIVDTKTIVPPPTDQPNLSPPSNQKSNAVFDNSFLNQEFGNEHIPRFVVETLNKIFPKRSLHIPDEMKKLVSAFIKDSQSNVSSEQELKEVFIRNHEVIKKEIENQNRPKNKTIRITDAVSNLRIDPGTFFCPTHKEISSGLRKDQLLEEIDARPIIKAIRTPQESDQNSNEKDAEDHATSDSEHVQVEEVNLEEDRNSRQRFTRSRQRAKQNIMDLAIFDNIDRKRRKCE</sequence>
<dbReference type="InParanoid" id="A0A1D8PIW0"/>
<dbReference type="PROSITE" id="PS50600">
    <property type="entry name" value="ULP_PROTEASE"/>
    <property type="match status" value="1"/>
</dbReference>
<evidence type="ECO:0000259" key="6">
    <source>
        <dbReference type="PROSITE" id="PS50600"/>
    </source>
</evidence>
<evidence type="ECO:0000313" key="8">
    <source>
        <dbReference type="EMBL" id="AOW28078.1"/>
    </source>
</evidence>
<evidence type="ECO:0000313" key="9">
    <source>
        <dbReference type="Proteomes" id="UP000000559"/>
    </source>
</evidence>
<organism evidence="8 9">
    <name type="scientific">Candida albicans (strain SC5314 / ATCC MYA-2876)</name>
    <name type="common">Yeast</name>
    <dbReference type="NCBI Taxonomy" id="237561"/>
    <lineage>
        <taxon>Eukaryota</taxon>
        <taxon>Fungi</taxon>
        <taxon>Dikarya</taxon>
        <taxon>Ascomycota</taxon>
        <taxon>Saccharomycotina</taxon>
        <taxon>Pichiomycetes</taxon>
        <taxon>Debaryomycetaceae</taxon>
        <taxon>Candida/Lodderomyces clade</taxon>
        <taxon>Candida</taxon>
    </lineage>
</organism>
<evidence type="ECO:0000313" key="7">
    <source>
        <dbReference type="CGD" id="CAL0000178946"/>
    </source>
</evidence>
<evidence type="ECO:0000256" key="3">
    <source>
        <dbReference type="ARBA" id="ARBA00022801"/>
    </source>
</evidence>
<dbReference type="GO" id="GO:0006508">
    <property type="term" value="P:proteolysis"/>
    <property type="evidence" value="ECO:0007669"/>
    <property type="project" value="UniProtKB-KW"/>
</dbReference>
<dbReference type="GO" id="GO:0016929">
    <property type="term" value="F:deSUMOylase activity"/>
    <property type="evidence" value="ECO:0000318"/>
    <property type="project" value="GO_Central"/>
</dbReference>
<dbReference type="GO" id="GO:0005634">
    <property type="term" value="C:nucleus"/>
    <property type="evidence" value="ECO:0000318"/>
    <property type="project" value="GO_Central"/>
</dbReference>
<keyword evidence="4" id="KW-0788">Thiol protease</keyword>